<comment type="pathway">
    <text evidence="1 9">Bacterial outer membrane biogenesis; LPS core biosynthesis.</text>
</comment>
<dbReference type="InterPro" id="IPR039901">
    <property type="entry name" value="Kdotransferase"/>
</dbReference>
<dbReference type="GO" id="GO:0009244">
    <property type="term" value="P:lipopolysaccharide core region biosynthetic process"/>
    <property type="evidence" value="ECO:0007669"/>
    <property type="project" value="UniProtKB-UniRule"/>
</dbReference>
<evidence type="ECO:0000256" key="6">
    <source>
        <dbReference type="ARBA" id="ARBA00049183"/>
    </source>
</evidence>
<protein>
    <recommendedName>
        <fullName evidence="3 9">3-deoxy-D-manno-octulosonic acid transferase</fullName>
        <shortName evidence="9">Kdo transferase</shortName>
        <ecNumber evidence="2 9">2.4.99.12</ecNumber>
    </recommendedName>
    <alternativeName>
        <fullName evidence="5 9">Lipid IV(A) 3-deoxy-D-manno-octulosonic acid transferase</fullName>
    </alternativeName>
</protein>
<evidence type="ECO:0000256" key="9">
    <source>
        <dbReference type="RuleBase" id="RU365103"/>
    </source>
</evidence>
<evidence type="ECO:0000256" key="1">
    <source>
        <dbReference type="ARBA" id="ARBA00004713"/>
    </source>
</evidence>
<dbReference type="PANTHER" id="PTHR42755">
    <property type="entry name" value="3-DEOXY-MANNO-OCTULOSONATE CYTIDYLYLTRANSFERASE"/>
    <property type="match status" value="1"/>
</dbReference>
<keyword evidence="12" id="KW-1185">Reference proteome</keyword>
<dbReference type="Gene3D" id="3.40.50.11720">
    <property type="entry name" value="3-Deoxy-D-manno-octulosonic-acid transferase, N-terminal domain"/>
    <property type="match status" value="1"/>
</dbReference>
<comment type="subcellular location">
    <subcellularLocation>
        <location evidence="9">Cell membrane</location>
    </subcellularLocation>
</comment>
<dbReference type="Gene3D" id="3.40.50.2000">
    <property type="entry name" value="Glycogen Phosphorylase B"/>
    <property type="match status" value="1"/>
</dbReference>
<keyword evidence="9" id="KW-0448">Lipopolysaccharide biosynthesis</keyword>
<feature type="site" description="Transition state stabilizer" evidence="8">
    <location>
        <position position="213"/>
    </location>
</feature>
<name>A0A4V1ERW0_9BACT</name>
<evidence type="ECO:0000259" key="10">
    <source>
        <dbReference type="Pfam" id="PF04413"/>
    </source>
</evidence>
<proteinExistence type="inferred from homology"/>
<sequence>MNRLYSFLCAAGAAAAWPWVALYYAIRARTDGKYGRSRRFRLGLAVPDFTAADPVWIHALSVGETLSAVPLVMELRRRLPAVPLVFSVGTESGYRIATARLSNRVETVFFLPHDFPWAVKKLLHRLSPRAFILVETDLWPNLLLGLKRRGIPSVCVNARLSPKSHKRFRRFRPFAAALYGLMDAVFTQSREDRKRLAALGVSRGRLHVCGNLKFDLALLEAPETDGAALRRRMEIPLERPVWIAGSTHPGEESVLLEAHAALSRELDDPLLILAPRHIQRAAQIIALCRERGLPTGRRSLEETARGRSVFLLDSLGELARFYAAADTAFIGGSLVPFGGHNPLEAAVHGTPCLWGPHLFNFREIESLLLERGCGERVRNAGDIREKCLERLQGPAFRRRTGEACRRAVYDHAGTAGRIVGRLCDGGFFRRRGP</sequence>
<keyword evidence="4 9" id="KW-0808">Transferase</keyword>
<evidence type="ECO:0000256" key="7">
    <source>
        <dbReference type="PIRSR" id="PIRSR639901-1"/>
    </source>
</evidence>
<dbReference type="SUPFAM" id="SSF53756">
    <property type="entry name" value="UDP-Glycosyltransferase/glycogen phosphorylase"/>
    <property type="match status" value="1"/>
</dbReference>
<gene>
    <name evidence="11" type="ORF">FDQ92_13020</name>
</gene>
<evidence type="ECO:0000256" key="5">
    <source>
        <dbReference type="ARBA" id="ARBA00031445"/>
    </source>
</evidence>
<evidence type="ECO:0000256" key="2">
    <source>
        <dbReference type="ARBA" id="ARBA00012621"/>
    </source>
</evidence>
<comment type="catalytic activity">
    <reaction evidence="6 9">
        <text>lipid IVA (E. coli) + CMP-3-deoxy-beta-D-manno-octulosonate = alpha-Kdo-(2-&gt;6)-lipid IVA (E. coli) + CMP + H(+)</text>
        <dbReference type="Rhea" id="RHEA:28066"/>
        <dbReference type="ChEBI" id="CHEBI:15378"/>
        <dbReference type="ChEBI" id="CHEBI:58603"/>
        <dbReference type="ChEBI" id="CHEBI:60364"/>
        <dbReference type="ChEBI" id="CHEBI:60377"/>
        <dbReference type="ChEBI" id="CHEBI:85987"/>
        <dbReference type="EC" id="2.4.99.12"/>
    </reaction>
</comment>
<feature type="site" description="Transition state stabilizer" evidence="8">
    <location>
        <position position="135"/>
    </location>
</feature>
<evidence type="ECO:0000313" key="11">
    <source>
        <dbReference type="EMBL" id="QCQ23011.1"/>
    </source>
</evidence>
<evidence type="ECO:0000256" key="4">
    <source>
        <dbReference type="ARBA" id="ARBA00022679"/>
    </source>
</evidence>
<dbReference type="InterPro" id="IPR038107">
    <property type="entry name" value="Glycos_transf_N_sf"/>
</dbReference>
<comment type="similarity">
    <text evidence="9">Belongs to the glycosyltransferase group 1 family.</text>
</comment>
<reference evidence="11 12" key="1">
    <citation type="submission" date="2019-05" db="EMBL/GenBank/DDBJ databases">
        <title>The Complete Genome Sequence of the n-alkane-degrading Desulfoglaeba alkanexedens ALDC reveals multiple alkylsuccinate synthase gene clusters.</title>
        <authorList>
            <person name="Callaghan A.V."/>
            <person name="Davidova I.A."/>
            <person name="Duncan K.E."/>
            <person name="Morris B."/>
            <person name="McInerney M.J."/>
        </authorList>
    </citation>
    <scope>NUCLEOTIDE SEQUENCE [LARGE SCALE GENOMIC DNA]</scope>
    <source>
        <strain evidence="11 12">ALDC</strain>
    </source>
</reference>
<dbReference type="RefSeq" id="WP_137425294.1">
    <property type="nucleotide sequence ID" value="NZ_CP040098.1"/>
</dbReference>
<evidence type="ECO:0000313" key="12">
    <source>
        <dbReference type="Proteomes" id="UP000298602"/>
    </source>
</evidence>
<dbReference type="GO" id="GO:0009245">
    <property type="term" value="P:lipid A biosynthetic process"/>
    <property type="evidence" value="ECO:0007669"/>
    <property type="project" value="TreeGrafter"/>
</dbReference>
<dbReference type="PANTHER" id="PTHR42755:SF1">
    <property type="entry name" value="3-DEOXY-D-MANNO-OCTULOSONIC ACID TRANSFERASE, MITOCHONDRIAL-RELATED"/>
    <property type="match status" value="1"/>
</dbReference>
<dbReference type="KEGG" id="dax:FDQ92_13020"/>
<dbReference type="GO" id="GO:0005886">
    <property type="term" value="C:plasma membrane"/>
    <property type="evidence" value="ECO:0007669"/>
    <property type="project" value="UniProtKB-SubCell"/>
</dbReference>
<reference evidence="11 12" key="2">
    <citation type="submission" date="2019-05" db="EMBL/GenBank/DDBJ databases">
        <authorList>
            <person name="Suflita J.M."/>
            <person name="Marks C.R."/>
        </authorList>
    </citation>
    <scope>NUCLEOTIDE SEQUENCE [LARGE SCALE GENOMIC DNA]</scope>
    <source>
        <strain evidence="11 12">ALDC</strain>
    </source>
</reference>
<accession>A0A4V1ERW0</accession>
<feature type="active site" description="Proton acceptor" evidence="7">
    <location>
        <position position="64"/>
    </location>
</feature>
<dbReference type="OrthoDB" id="9789797at2"/>
<evidence type="ECO:0000256" key="3">
    <source>
        <dbReference type="ARBA" id="ARBA00019077"/>
    </source>
</evidence>
<dbReference type="GO" id="GO:0043842">
    <property type="term" value="F:Kdo transferase activity"/>
    <property type="evidence" value="ECO:0007669"/>
    <property type="project" value="UniProtKB-EC"/>
</dbReference>
<evidence type="ECO:0000256" key="8">
    <source>
        <dbReference type="PIRSR" id="PIRSR639901-2"/>
    </source>
</evidence>
<dbReference type="EC" id="2.4.99.12" evidence="2 9"/>
<dbReference type="AlphaFoldDB" id="A0A4V1ERW0"/>
<feature type="domain" description="3-deoxy-D-manno-octulosonic-acid transferase N-terminal" evidence="10">
    <location>
        <begin position="41"/>
        <end position="215"/>
    </location>
</feature>
<dbReference type="Proteomes" id="UP000298602">
    <property type="component" value="Chromosome"/>
</dbReference>
<dbReference type="InterPro" id="IPR007507">
    <property type="entry name" value="Glycos_transf_N"/>
</dbReference>
<dbReference type="EMBL" id="CP040098">
    <property type="protein sequence ID" value="QCQ23011.1"/>
    <property type="molecule type" value="Genomic_DNA"/>
</dbReference>
<comment type="function">
    <text evidence="9">Involved in lipopolysaccharide (LPS) biosynthesis. Catalyzes the transfer of 3-deoxy-D-manno-octulosonate (Kdo) residue(s) from CMP-Kdo to lipid IV(A), the tetraacyldisaccharide-1,4'-bisphosphate precursor of lipid A.</text>
</comment>
<dbReference type="Pfam" id="PF04413">
    <property type="entry name" value="Glycos_transf_N"/>
    <property type="match status" value="1"/>
</dbReference>
<dbReference type="UniPathway" id="UPA00958"/>
<keyword evidence="9" id="KW-0472">Membrane</keyword>
<keyword evidence="9" id="KW-1003">Cell membrane</keyword>
<organism evidence="11 12">
    <name type="scientific">Desulfoglaeba alkanexedens ALDC</name>
    <dbReference type="NCBI Taxonomy" id="980445"/>
    <lineage>
        <taxon>Bacteria</taxon>
        <taxon>Pseudomonadati</taxon>
        <taxon>Thermodesulfobacteriota</taxon>
        <taxon>Syntrophobacteria</taxon>
        <taxon>Syntrophobacterales</taxon>
        <taxon>Syntrophobacteraceae</taxon>
        <taxon>Desulfoglaeba</taxon>
    </lineage>
</organism>